<dbReference type="OrthoDB" id="852113at2759"/>
<dbReference type="AlphaFoldDB" id="A0A067KDE5"/>
<dbReference type="InterPro" id="IPR036879">
    <property type="entry name" value="TF_MADSbox_sf"/>
</dbReference>
<dbReference type="Proteomes" id="UP000027138">
    <property type="component" value="Unassembled WGS sequence"/>
</dbReference>
<dbReference type="SUPFAM" id="SSF55455">
    <property type="entry name" value="SRF-like"/>
    <property type="match status" value="1"/>
</dbReference>
<dbReference type="EMBL" id="KK914726">
    <property type="protein sequence ID" value="KDP29874.1"/>
    <property type="molecule type" value="Genomic_DNA"/>
</dbReference>
<protein>
    <recommendedName>
        <fullName evidence="3">MADS-box domain-containing protein</fullName>
    </recommendedName>
</protein>
<keyword evidence="2" id="KW-1185">Reference proteome</keyword>
<dbReference type="Gene3D" id="3.40.1810.10">
    <property type="entry name" value="Transcription factor, MADS-box"/>
    <property type="match status" value="1"/>
</dbReference>
<evidence type="ECO:0008006" key="3">
    <source>
        <dbReference type="Google" id="ProtNLM"/>
    </source>
</evidence>
<dbReference type="GO" id="GO:0003677">
    <property type="term" value="F:DNA binding"/>
    <property type="evidence" value="ECO:0007669"/>
    <property type="project" value="InterPro"/>
</dbReference>
<evidence type="ECO:0000313" key="1">
    <source>
        <dbReference type="EMBL" id="KDP29874.1"/>
    </source>
</evidence>
<dbReference type="GO" id="GO:0046983">
    <property type="term" value="F:protein dimerization activity"/>
    <property type="evidence" value="ECO:0007669"/>
    <property type="project" value="InterPro"/>
</dbReference>
<organism evidence="1 2">
    <name type="scientific">Jatropha curcas</name>
    <name type="common">Barbados nut</name>
    <dbReference type="NCBI Taxonomy" id="180498"/>
    <lineage>
        <taxon>Eukaryota</taxon>
        <taxon>Viridiplantae</taxon>
        <taxon>Streptophyta</taxon>
        <taxon>Embryophyta</taxon>
        <taxon>Tracheophyta</taxon>
        <taxon>Spermatophyta</taxon>
        <taxon>Magnoliopsida</taxon>
        <taxon>eudicotyledons</taxon>
        <taxon>Gunneridae</taxon>
        <taxon>Pentapetalae</taxon>
        <taxon>rosids</taxon>
        <taxon>fabids</taxon>
        <taxon>Malpighiales</taxon>
        <taxon>Euphorbiaceae</taxon>
        <taxon>Crotonoideae</taxon>
        <taxon>Jatropheae</taxon>
        <taxon>Jatropha</taxon>
    </lineage>
</organism>
<name>A0A067KDE5_JATCU</name>
<reference evidence="1 2" key="1">
    <citation type="journal article" date="2014" name="PLoS ONE">
        <title>Global Analysis of Gene Expression Profiles in Physic Nut (Jatropha curcas L.) Seedlings Exposed to Salt Stress.</title>
        <authorList>
            <person name="Zhang L."/>
            <person name="Zhang C."/>
            <person name="Wu P."/>
            <person name="Chen Y."/>
            <person name="Li M."/>
            <person name="Jiang H."/>
            <person name="Wu G."/>
        </authorList>
    </citation>
    <scope>NUCLEOTIDE SEQUENCE [LARGE SCALE GENOMIC DNA]</scope>
    <source>
        <strain evidence="2">cv. GZQX0401</strain>
        <tissue evidence="1">Young leaves</tissue>
    </source>
</reference>
<evidence type="ECO:0000313" key="2">
    <source>
        <dbReference type="Proteomes" id="UP000027138"/>
    </source>
</evidence>
<gene>
    <name evidence="1" type="ORF">JCGZ_18449</name>
</gene>
<sequence length="108" mass="11958">MQLNNESSAMGSNSDRPNGRELFTLCDAKAAILVSSPCSKPKRKFYSIGNPSVNAVLDAFLIPDAVDDGAKQSALSLFDEIHQLELEIENIKTLENINFEFFQESKSF</sequence>
<proteinExistence type="predicted"/>
<accession>A0A067KDE5</accession>